<organism evidence="1 2">
    <name type="scientific">Tenacibaculum gallaicum</name>
    <dbReference type="NCBI Taxonomy" id="561505"/>
    <lineage>
        <taxon>Bacteria</taxon>
        <taxon>Pseudomonadati</taxon>
        <taxon>Bacteroidota</taxon>
        <taxon>Flavobacteriia</taxon>
        <taxon>Flavobacteriales</taxon>
        <taxon>Flavobacteriaceae</taxon>
        <taxon>Tenacibaculum</taxon>
    </lineage>
</organism>
<name>A0A3E0ICZ7_9FLAO</name>
<accession>A0A3E0ICZ7</accession>
<dbReference type="EMBL" id="QUNS01000001">
    <property type="protein sequence ID" value="REH56453.1"/>
    <property type="molecule type" value="Genomic_DNA"/>
</dbReference>
<comment type="caution">
    <text evidence="1">The sequence shown here is derived from an EMBL/GenBank/DDBJ whole genome shotgun (WGS) entry which is preliminary data.</text>
</comment>
<evidence type="ECO:0000313" key="1">
    <source>
        <dbReference type="EMBL" id="REH56453.1"/>
    </source>
</evidence>
<keyword evidence="2" id="KW-1185">Reference proteome</keyword>
<protein>
    <submittedName>
        <fullName evidence="1">Uncharacterized protein</fullName>
    </submittedName>
</protein>
<sequence length="48" mass="5606">MRMIRLRNIEAVTIQVIIPAERPKKFIDKSKPINKVITPIILVLRLLL</sequence>
<evidence type="ECO:0000313" key="2">
    <source>
        <dbReference type="Proteomes" id="UP000256884"/>
    </source>
</evidence>
<reference evidence="1 2" key="1">
    <citation type="submission" date="2018-08" db="EMBL/GenBank/DDBJ databases">
        <title>Genomic Encyclopedia of Type Strains, Phase IV (KMG-IV): sequencing the most valuable type-strain genomes for metagenomic binning, comparative biology and taxonomic classification.</title>
        <authorList>
            <person name="Goeker M."/>
        </authorList>
    </citation>
    <scope>NUCLEOTIDE SEQUENCE [LARGE SCALE GENOMIC DNA]</scope>
    <source>
        <strain evidence="1 2">DSM 18841</strain>
    </source>
</reference>
<dbReference type="Proteomes" id="UP000256884">
    <property type="component" value="Unassembled WGS sequence"/>
</dbReference>
<gene>
    <name evidence="1" type="ORF">C7448_101492</name>
</gene>
<dbReference type="AlphaFoldDB" id="A0A3E0ICZ7"/>
<proteinExistence type="predicted"/>